<feature type="compositionally biased region" description="Basic and acidic residues" evidence="1">
    <location>
        <begin position="14"/>
        <end position="26"/>
    </location>
</feature>
<dbReference type="PROSITE" id="PS51444">
    <property type="entry name" value="FH2"/>
    <property type="match status" value="1"/>
</dbReference>
<feature type="compositionally biased region" description="Low complexity" evidence="1">
    <location>
        <begin position="710"/>
        <end position="741"/>
    </location>
</feature>
<feature type="region of interest" description="Disordered" evidence="1">
    <location>
        <begin position="560"/>
        <end position="581"/>
    </location>
</feature>
<organism evidence="3 4">
    <name type="scientific">Cyclotella atomus</name>
    <dbReference type="NCBI Taxonomy" id="382360"/>
    <lineage>
        <taxon>Eukaryota</taxon>
        <taxon>Sar</taxon>
        <taxon>Stramenopiles</taxon>
        <taxon>Ochrophyta</taxon>
        <taxon>Bacillariophyta</taxon>
        <taxon>Coscinodiscophyceae</taxon>
        <taxon>Thalassiosirophycidae</taxon>
        <taxon>Stephanodiscales</taxon>
        <taxon>Stephanodiscaceae</taxon>
        <taxon>Cyclotella</taxon>
    </lineage>
</organism>
<feature type="compositionally biased region" description="Basic and acidic residues" evidence="1">
    <location>
        <begin position="330"/>
        <end position="344"/>
    </location>
</feature>
<feature type="compositionally biased region" description="Polar residues" evidence="1">
    <location>
        <begin position="419"/>
        <end position="436"/>
    </location>
</feature>
<feature type="region of interest" description="Disordered" evidence="1">
    <location>
        <begin position="1093"/>
        <end position="1125"/>
    </location>
</feature>
<dbReference type="PANTHER" id="PTHR45733">
    <property type="entry name" value="FORMIN-J"/>
    <property type="match status" value="1"/>
</dbReference>
<feature type="compositionally biased region" description="Polar residues" evidence="1">
    <location>
        <begin position="458"/>
        <end position="470"/>
    </location>
</feature>
<dbReference type="Gene3D" id="1.20.58.2220">
    <property type="entry name" value="Formin, FH2 domain"/>
    <property type="match status" value="1"/>
</dbReference>
<feature type="region of interest" description="Disordered" evidence="1">
    <location>
        <begin position="161"/>
        <end position="185"/>
    </location>
</feature>
<feature type="compositionally biased region" description="Basic and acidic residues" evidence="1">
    <location>
        <begin position="438"/>
        <end position="454"/>
    </location>
</feature>
<dbReference type="Pfam" id="PF02181">
    <property type="entry name" value="FH2"/>
    <property type="match status" value="1"/>
</dbReference>
<proteinExistence type="predicted"/>
<sequence length="1928" mass="212697">MNREARLKGYHARKVAERRQRDDANKSESSVPHQLGLAVTQRSLSGQINNKEGNRNGLAAAATSESRFFRDAIYHEQCELGLVLPDEKVKMSTKNSSKQPIAATTPKQGGGSKSPIRSEVRALPSGIDFRHRSKNNVIEHVNNSLRGKDKANKGPVEQFVNEPSSSTLNEISTKPTDAAAKNPSEMTTKLAVRSETKPIDKSEMKRIFAARRRKAQIEMTAKITDANGSSDGGEATSKAVASDFEQEKDSVGAKGMEEGAIEFVSDGIDALTATRGGEKLSRGDGTSTEVEEKNSSTASSVLNNGSYQGKAANIHSMRGVNDFRTATPESRSKSQDRSGRDAAAVKKQACGEKGTATADENVAIRTVKRDSNESSKTSKSTASSNSRRALEMYMKQRVSGGSTGNQSLKNKGSEEKSEVTNSQGSEQSPGSDQKSSTRTKEKQVLSPMKEKEVEDIQSENTSATDTIGQNESREKTVRFLSPLERRNPQCSPPRMRLPEVEVQNSVLTEESQEEEDVDFLLFVAGLKREVAGDHTELWSGFQSLMGMPKDQHSLLYSTPADEVQPSDKKKKRRVRMDPQTQSSLTMIHKALANDDRIKGGFMKTASQLVNDKQVKKDRELQKRLEIEKMESEQRQPATLLAESVNGADDAQSVASRSCQRIETPKYESSLNESACSEKDKKPKWINSYKKKKSLYLSAYASSNPNKDKSPTISPASSNSSSLKPASNSSFKSSTSSISSLQSRRKSVANGGTVKSKVPSWLEALKKKQKSLRSKGTTPSDQVKIEDSEPIVFQLSPRKRPKYTPPPSPDTAAVPWANVKLRSTPKRGDLSLETVAQNVSRVEKSESAGKAESDQDSLPNLFSAGEIIDMDSLPPSEIFPLLTSKWTDKQETKRIVIVGKDLVATANRIVGEDRKASVLWWSHRCEIRSLTLSVDAAGATLALTDGRPSMPLAFPSADVCLNFAQYFLRGPSKPDEERDLDVELSPSTDADTSVLTAEEESLLDKYRQYSQSERLKLKLTCLSPRGEPEELEVNLSPRIADQVKIVDASVPEKYSKMLELGIPASAVRHKMKIDGIDGSIVALVVDANSDTTPKCENQSVLSGREEPAADEGVNNKMMSETTPSLTDEQSAIATKYRKMLKMGVPPDAVRHKMTSEGVDSKIIDTVFEPLPVDPITESAQLTGDEEVVASKYRKMLKMRVPLDAVRHKMTQENVDTKIVSAIVREAGGEPDVLPTPIVTKAVESSAPLLTEEEEREASKYRKMIKVCIPKDAIRHEMKKQGVSDKIVEVVLGKEWVEAKDVIQSAIKQKESNRKTIQFHWTTSKLPPELLQQSIFGKVEQKKRKIETINPEEADIKKLHELFQKKDNSAAAKKKAAAAEGAADGMAKLLDLTRANNIAISLKAFNDFTFRDLAETINDLDPDQKIIGERVQFIPNLLPNPKEIAAIKKFKGDDDKLITAELFFKQLVSIKRIEDKVQVMKSMHFFEDHVAEVREGFKTLQEVCNQVLNSEKLLQVLQMVLNIGNLMNEGTLNGGVDAFKFESLSKLSQTKSADGKTTVLDYIVETFISKGERDVLNLLTEFPDVQESSRLSIGDLIGELNSLRKDYNLCKIELTRMKNDQSSKRVTRSMTNKVDEESEVEDPRKALFAAIKSRVPKEETPPPDPRQALFAAIKSRKENAPGDSIDTSGSNKDYTPGVQRLQDFLNHSKTVLSLANADQDAAVRACKGLAVYCGEEGGERAAAPLLQIIWEFASSLDSGVKKYDARKEADAKKAAKLAKDKGNKDKENRVKTMHTPKKLLKASALQPHVGVIDNMKTRSPLRPDTSIDARQAIFNAIKNNEVKPKRSTIKPNKDTSTSKQALFKDIKSGKKPSEVKESRILLVNKMLQEAPANVKRGEFSLNSFGVSFISSIDLTAVVRNAVRFLERSYV</sequence>
<protein>
    <recommendedName>
        <fullName evidence="2">FH2 domain-containing protein</fullName>
    </recommendedName>
</protein>
<evidence type="ECO:0000313" key="4">
    <source>
        <dbReference type="Proteomes" id="UP001530400"/>
    </source>
</evidence>
<feature type="region of interest" description="Disordered" evidence="1">
    <location>
        <begin position="1"/>
        <end position="38"/>
    </location>
</feature>
<dbReference type="InterPro" id="IPR019309">
    <property type="entry name" value="WASHC3"/>
</dbReference>
<evidence type="ECO:0000313" key="3">
    <source>
        <dbReference type="EMBL" id="KAL3774218.1"/>
    </source>
</evidence>
<dbReference type="InterPro" id="IPR042201">
    <property type="entry name" value="FH2_Formin_sf"/>
</dbReference>
<feature type="compositionally biased region" description="Polar residues" evidence="1">
    <location>
        <begin position="1115"/>
        <end position="1125"/>
    </location>
</feature>
<dbReference type="EMBL" id="JALLPJ020001204">
    <property type="protein sequence ID" value="KAL3774218.1"/>
    <property type="molecule type" value="Genomic_DNA"/>
</dbReference>
<comment type="caution">
    <text evidence="3">The sequence shown here is derived from an EMBL/GenBank/DDBJ whole genome shotgun (WGS) entry which is preliminary data.</text>
</comment>
<feature type="domain" description="FH2" evidence="2">
    <location>
        <begin position="1304"/>
        <end position="1780"/>
    </location>
</feature>
<dbReference type="InterPro" id="IPR051144">
    <property type="entry name" value="Formin_homology_domain"/>
</dbReference>
<dbReference type="Proteomes" id="UP001530400">
    <property type="component" value="Unassembled WGS sequence"/>
</dbReference>
<dbReference type="SMART" id="SM00498">
    <property type="entry name" value="FH2"/>
    <property type="match status" value="1"/>
</dbReference>
<dbReference type="InterPro" id="IPR015425">
    <property type="entry name" value="FH2_Formin"/>
</dbReference>
<dbReference type="PANTHER" id="PTHR45733:SF8">
    <property type="entry name" value="FORMIN-J"/>
    <property type="match status" value="1"/>
</dbReference>
<feature type="compositionally biased region" description="Low complexity" evidence="1">
    <location>
        <begin position="374"/>
        <end position="387"/>
    </location>
</feature>
<feature type="compositionally biased region" description="Basic and acidic residues" evidence="1">
    <location>
        <begin position="471"/>
        <end position="487"/>
    </location>
</feature>
<feature type="region of interest" description="Disordered" evidence="1">
    <location>
        <begin position="700"/>
        <end position="788"/>
    </location>
</feature>
<feature type="compositionally biased region" description="Polar residues" evidence="1">
    <location>
        <begin position="161"/>
        <end position="175"/>
    </location>
</feature>
<dbReference type="Pfam" id="PF10152">
    <property type="entry name" value="CCDC53"/>
    <property type="match status" value="3"/>
</dbReference>
<accession>A0ABD3NFU2</accession>
<gene>
    <name evidence="3" type="ORF">ACHAWO_007476</name>
</gene>
<keyword evidence="4" id="KW-1185">Reference proteome</keyword>
<feature type="compositionally biased region" description="Polar residues" evidence="1">
    <location>
        <begin position="655"/>
        <end position="674"/>
    </location>
</feature>
<dbReference type="SUPFAM" id="SSF101447">
    <property type="entry name" value="Formin homology 2 domain (FH2 domain)"/>
    <property type="match status" value="1"/>
</dbReference>
<evidence type="ECO:0000256" key="1">
    <source>
        <dbReference type="SAM" id="MobiDB-lite"/>
    </source>
</evidence>
<name>A0ABD3NFU2_9STRA</name>
<feature type="region of interest" description="Disordered" evidence="1">
    <location>
        <begin position="274"/>
        <end position="495"/>
    </location>
</feature>
<feature type="region of interest" description="Disordered" evidence="1">
    <location>
        <begin position="93"/>
        <end position="117"/>
    </location>
</feature>
<reference evidence="3 4" key="1">
    <citation type="submission" date="2024-10" db="EMBL/GenBank/DDBJ databases">
        <title>Updated reference genomes for cyclostephanoid diatoms.</title>
        <authorList>
            <person name="Roberts W.R."/>
            <person name="Alverson A.J."/>
        </authorList>
    </citation>
    <scope>NUCLEOTIDE SEQUENCE [LARGE SCALE GENOMIC DNA]</scope>
    <source>
        <strain evidence="3 4">AJA010-31</strain>
    </source>
</reference>
<feature type="compositionally biased region" description="Polar residues" evidence="1">
    <location>
        <begin position="295"/>
        <end position="307"/>
    </location>
</feature>
<feature type="region of interest" description="Disordered" evidence="1">
    <location>
        <begin position="655"/>
        <end position="682"/>
    </location>
</feature>
<evidence type="ECO:0000259" key="2">
    <source>
        <dbReference type="PROSITE" id="PS51444"/>
    </source>
</evidence>